<dbReference type="EMBL" id="CAUI01000020">
    <property type="protein sequence ID" value="CCU79864.1"/>
    <property type="molecule type" value="Genomic_DNA"/>
</dbReference>
<dbReference type="PANTHER" id="PTHR11229:SF16">
    <property type="entry name" value="LARGE RIBOSOMAL SUBUNIT PROTEIN UL3C"/>
    <property type="match status" value="1"/>
</dbReference>
<keyword evidence="4 6" id="KW-0689">Ribosomal protein</keyword>
<dbReference type="Pfam" id="PF00297">
    <property type="entry name" value="Ribosomal_L3"/>
    <property type="match status" value="1"/>
</dbReference>
<keyword evidence="9" id="KW-1185">Reference proteome</keyword>
<comment type="caution">
    <text evidence="8">The sequence shown here is derived from an EMBL/GenBank/DDBJ whole genome shotgun (WGS) entry which is preliminary data.</text>
</comment>
<name>M5E1Q7_9FIRM</name>
<sequence>MELSEGSEIKADLFEVGEKVNVSGISKGKGFAGNIKRWNHHSGPMTHGSISISLFAITADSKIPLNFEEKAITKTWSCSAKAFL</sequence>
<evidence type="ECO:0000256" key="4">
    <source>
        <dbReference type="ARBA" id="ARBA00022980"/>
    </source>
</evidence>
<dbReference type="GO" id="GO:0006412">
    <property type="term" value="P:translation"/>
    <property type="evidence" value="ECO:0007669"/>
    <property type="project" value="InterPro"/>
</dbReference>
<accession>M5E1Q7</accession>
<dbReference type="AlphaFoldDB" id="M5E1Q7"/>
<evidence type="ECO:0000313" key="8">
    <source>
        <dbReference type="EMBL" id="CCU79864.1"/>
    </source>
</evidence>
<dbReference type="GO" id="GO:0003735">
    <property type="term" value="F:structural constituent of ribosome"/>
    <property type="evidence" value="ECO:0007669"/>
    <property type="project" value="InterPro"/>
</dbReference>
<comment type="function">
    <text evidence="7">One of the primary rRNA binding proteins, it binds directly near the 3'-end of the 23S rRNA, where it nucleates assembly of the 50S subunit.</text>
</comment>
<comment type="subunit">
    <text evidence="7">Part of the 50S ribosomal subunit. Forms a cluster with proteins L14 and L19.</text>
</comment>
<dbReference type="SUPFAM" id="SSF50447">
    <property type="entry name" value="Translation proteins"/>
    <property type="match status" value="1"/>
</dbReference>
<evidence type="ECO:0000256" key="7">
    <source>
        <dbReference type="RuleBase" id="RU003906"/>
    </source>
</evidence>
<dbReference type="PANTHER" id="PTHR11229">
    <property type="entry name" value="50S RIBOSOMAL PROTEIN L3"/>
    <property type="match status" value="1"/>
</dbReference>
<evidence type="ECO:0000256" key="2">
    <source>
        <dbReference type="ARBA" id="ARBA00022730"/>
    </source>
</evidence>
<dbReference type="InterPro" id="IPR009000">
    <property type="entry name" value="Transl_B-barrel_sf"/>
</dbReference>
<dbReference type="eggNOG" id="COG0087">
    <property type="taxonomic scope" value="Bacteria"/>
</dbReference>
<comment type="similarity">
    <text evidence="1 6">Belongs to the universal ribosomal protein uL3 family.</text>
</comment>
<dbReference type="InterPro" id="IPR019927">
    <property type="entry name" value="Ribosomal_uL3_bac/org-type"/>
</dbReference>
<evidence type="ECO:0000256" key="5">
    <source>
        <dbReference type="ARBA" id="ARBA00023274"/>
    </source>
</evidence>
<dbReference type="Proteomes" id="UP000012063">
    <property type="component" value="Unassembled WGS sequence"/>
</dbReference>
<dbReference type="InterPro" id="IPR019926">
    <property type="entry name" value="Ribosomal_uL3_CS"/>
</dbReference>
<dbReference type="GO" id="GO:0019843">
    <property type="term" value="F:rRNA binding"/>
    <property type="evidence" value="ECO:0007669"/>
    <property type="project" value="UniProtKB-KW"/>
</dbReference>
<proteinExistence type="inferred from homology"/>
<gene>
    <name evidence="8" type="ORF">HSACCH_01663</name>
</gene>
<dbReference type="InterPro" id="IPR000597">
    <property type="entry name" value="Ribosomal_uL3"/>
</dbReference>
<protein>
    <recommendedName>
        <fullName evidence="7">50S ribosomal protein L3</fullName>
    </recommendedName>
</protein>
<evidence type="ECO:0000256" key="6">
    <source>
        <dbReference type="RuleBase" id="RU003905"/>
    </source>
</evidence>
<keyword evidence="5 6" id="KW-0687">Ribonucleoprotein</keyword>
<dbReference type="InParanoid" id="M5E1Q7"/>
<dbReference type="PROSITE" id="PS00474">
    <property type="entry name" value="RIBOSOMAL_L3"/>
    <property type="match status" value="1"/>
</dbReference>
<keyword evidence="2 7" id="KW-0699">rRNA-binding</keyword>
<organism evidence="8 9">
    <name type="scientific">Halanaerobium saccharolyticum subsp. saccharolyticum DSM 6643</name>
    <dbReference type="NCBI Taxonomy" id="1293054"/>
    <lineage>
        <taxon>Bacteria</taxon>
        <taxon>Bacillati</taxon>
        <taxon>Bacillota</taxon>
        <taxon>Clostridia</taxon>
        <taxon>Halanaerobiales</taxon>
        <taxon>Halanaerobiaceae</taxon>
        <taxon>Halanaerobium</taxon>
    </lineage>
</organism>
<evidence type="ECO:0000256" key="1">
    <source>
        <dbReference type="ARBA" id="ARBA00006540"/>
    </source>
</evidence>
<evidence type="ECO:0000313" key="9">
    <source>
        <dbReference type="Proteomes" id="UP000012063"/>
    </source>
</evidence>
<dbReference type="STRING" id="1293054.HSACCH_01663"/>
<evidence type="ECO:0000256" key="3">
    <source>
        <dbReference type="ARBA" id="ARBA00022884"/>
    </source>
</evidence>
<reference evidence="9" key="1">
    <citation type="journal article" date="2013" name="Genome Announc.">
        <title>Genome Sequence of Halanaerobium saccharolyticum subsp. saccharolyticum Strain DSM 6643T, a Halophilic Hydrogen-Producing Bacterium.</title>
        <authorList>
            <person name="Kivisto A."/>
            <person name="Larjo A."/>
            <person name="Ciranna A."/>
            <person name="Santala V."/>
            <person name="Roos C."/>
            <person name="Karp M."/>
        </authorList>
    </citation>
    <scope>NUCLEOTIDE SEQUENCE [LARGE SCALE GENOMIC DNA]</scope>
    <source>
        <strain evidence="9">DSM 6643</strain>
    </source>
</reference>
<keyword evidence="3 7" id="KW-0694">RNA-binding</keyword>
<dbReference type="GO" id="GO:0022625">
    <property type="term" value="C:cytosolic large ribosomal subunit"/>
    <property type="evidence" value="ECO:0007669"/>
    <property type="project" value="TreeGrafter"/>
</dbReference>